<sequence>MQVEVRLFAGLQRYLPENSSKNSCRMETNQGDSVKDVLEKLNVPSKKLRGLMILANGTHANLDYVLNEGDVLSVFPVIAGG</sequence>
<gene>
    <name evidence="3" type="ORF">E3J48_02375</name>
    <name evidence="2" type="ORF">E3J95_00410</name>
</gene>
<dbReference type="Proteomes" id="UP000319130">
    <property type="component" value="Unassembled WGS sequence"/>
</dbReference>
<reference evidence="4 5" key="1">
    <citation type="submission" date="2019-03" db="EMBL/GenBank/DDBJ databases">
        <title>Metabolic potential of uncultured bacteria and archaea associated with petroleum seepage in deep-sea sediments.</title>
        <authorList>
            <person name="Dong X."/>
            <person name="Hubert C."/>
        </authorList>
    </citation>
    <scope>NUCLEOTIDE SEQUENCE [LARGE SCALE GENOMIC DNA]</scope>
    <source>
        <strain evidence="3">E29_bin52</strain>
        <strain evidence="2">E44_bin92</strain>
    </source>
</reference>
<dbReference type="Pfam" id="PF14451">
    <property type="entry name" value="Ub-Mut7C"/>
    <property type="match status" value="1"/>
</dbReference>
<evidence type="ECO:0000313" key="3">
    <source>
        <dbReference type="EMBL" id="TET63544.1"/>
    </source>
</evidence>
<dbReference type="EMBL" id="SOKU01000015">
    <property type="protein sequence ID" value="TES87058.1"/>
    <property type="molecule type" value="Genomic_DNA"/>
</dbReference>
<evidence type="ECO:0000259" key="1">
    <source>
        <dbReference type="Pfam" id="PF14451"/>
    </source>
</evidence>
<evidence type="ECO:0000313" key="2">
    <source>
        <dbReference type="EMBL" id="TES87058.1"/>
    </source>
</evidence>
<dbReference type="Gene3D" id="3.10.20.30">
    <property type="match status" value="1"/>
</dbReference>
<evidence type="ECO:0000313" key="5">
    <source>
        <dbReference type="Proteomes" id="UP000320781"/>
    </source>
</evidence>
<dbReference type="SUPFAM" id="SSF54285">
    <property type="entry name" value="MoaD/ThiS"/>
    <property type="match status" value="1"/>
</dbReference>
<dbReference type="Proteomes" id="UP000320781">
    <property type="component" value="Unassembled WGS sequence"/>
</dbReference>
<organism evidence="3 4">
    <name type="scientific">Aerophobetes bacterium</name>
    <dbReference type="NCBI Taxonomy" id="2030807"/>
    <lineage>
        <taxon>Bacteria</taxon>
        <taxon>Candidatus Aerophobota</taxon>
    </lineage>
</organism>
<dbReference type="InterPro" id="IPR016155">
    <property type="entry name" value="Mopterin_synth/thiamin_S_b"/>
</dbReference>
<dbReference type="InterPro" id="IPR012675">
    <property type="entry name" value="Beta-grasp_dom_sf"/>
</dbReference>
<comment type="caution">
    <text evidence="3">The sequence shown here is derived from an EMBL/GenBank/DDBJ whole genome shotgun (WGS) entry which is preliminary data.</text>
</comment>
<proteinExistence type="predicted"/>
<evidence type="ECO:0000313" key="4">
    <source>
        <dbReference type="Proteomes" id="UP000319130"/>
    </source>
</evidence>
<name>A0A523W953_UNCAE</name>
<dbReference type="CDD" id="cd17040">
    <property type="entry name" value="Ubl_MoaD_like"/>
    <property type="match status" value="1"/>
</dbReference>
<protein>
    <submittedName>
        <fullName evidence="3">MoaD/ThiS family protein</fullName>
    </submittedName>
</protein>
<dbReference type="EMBL" id="SOIZ01000098">
    <property type="protein sequence ID" value="TET63544.1"/>
    <property type="molecule type" value="Genomic_DNA"/>
</dbReference>
<dbReference type="AlphaFoldDB" id="A0A523W953"/>
<accession>A0A523W953</accession>
<dbReference type="InterPro" id="IPR027798">
    <property type="entry name" value="Ub_Mut7C"/>
</dbReference>
<feature type="domain" description="Ubiquitin Mut7-C" evidence="1">
    <location>
        <begin position="2"/>
        <end position="78"/>
    </location>
</feature>